<feature type="compositionally biased region" description="Pro residues" evidence="2">
    <location>
        <begin position="2837"/>
        <end position="2847"/>
    </location>
</feature>
<feature type="domain" description="Mediator complex subunit MED14 N-terminal" evidence="3">
    <location>
        <begin position="40"/>
        <end position="225"/>
    </location>
</feature>
<feature type="region of interest" description="Disordered" evidence="2">
    <location>
        <begin position="1208"/>
        <end position="1251"/>
    </location>
</feature>
<name>A0A0G4I639_9ALVE</name>
<dbReference type="EMBL" id="CDMZ01005249">
    <property type="protein sequence ID" value="CEM52447.1"/>
    <property type="molecule type" value="Genomic_DNA"/>
</dbReference>
<feature type="region of interest" description="Disordered" evidence="2">
    <location>
        <begin position="313"/>
        <end position="389"/>
    </location>
</feature>
<dbReference type="InterPro" id="IPR055122">
    <property type="entry name" value="Med14_N"/>
</dbReference>
<evidence type="ECO:0000256" key="1">
    <source>
        <dbReference type="RuleBase" id="RU365082"/>
    </source>
</evidence>
<evidence type="ECO:0000313" key="4">
    <source>
        <dbReference type="EMBL" id="CEM52447.1"/>
    </source>
</evidence>
<reference evidence="4" key="1">
    <citation type="submission" date="2014-11" db="EMBL/GenBank/DDBJ databases">
        <authorList>
            <person name="Otto D Thomas"/>
            <person name="Naeem Raeece"/>
        </authorList>
    </citation>
    <scope>NUCLEOTIDE SEQUENCE</scope>
</reference>
<feature type="compositionally biased region" description="Basic residues" evidence="2">
    <location>
        <begin position="680"/>
        <end position="699"/>
    </location>
</feature>
<proteinExistence type="inferred from homology"/>
<dbReference type="GO" id="GO:0016592">
    <property type="term" value="C:mediator complex"/>
    <property type="evidence" value="ECO:0007669"/>
    <property type="project" value="UniProtKB-UniRule"/>
</dbReference>
<feature type="compositionally biased region" description="Basic and acidic residues" evidence="2">
    <location>
        <begin position="2490"/>
        <end position="2509"/>
    </location>
</feature>
<feature type="region of interest" description="Disordered" evidence="2">
    <location>
        <begin position="680"/>
        <end position="706"/>
    </location>
</feature>
<dbReference type="GO" id="GO:0003712">
    <property type="term" value="F:transcription coregulator activity"/>
    <property type="evidence" value="ECO:0007669"/>
    <property type="project" value="UniProtKB-UniRule"/>
</dbReference>
<feature type="compositionally biased region" description="Basic and acidic residues" evidence="2">
    <location>
        <begin position="2298"/>
        <end position="2341"/>
    </location>
</feature>
<feature type="compositionally biased region" description="Low complexity" evidence="2">
    <location>
        <begin position="1458"/>
        <end position="1472"/>
    </location>
</feature>
<comment type="subunit">
    <text evidence="1">Component of the Mediator complex.</text>
</comment>
<feature type="compositionally biased region" description="Gly residues" evidence="2">
    <location>
        <begin position="1235"/>
        <end position="1251"/>
    </location>
</feature>
<sequence length="2884" mass="310135">MPPVPQEDQARAELTSVLKLLRAFVCLSLEGVRKFVRDLQPPQNEWGEPTKEQIAYESRLRLWYYLRSCRDLFLRFRVLLRLEPHAEELRAVIQRSSELRNLRRQIHEVHWKLIEHISPNVLFPALPPANISCAIDCLGTGSFPRLPAWMASCATTRILKQGSMFGYEDLAPFLPESAHNELTEKLQDRLKFQYAASSCTKSSAWRVSFSDGFLKLSVKGKFRLEASCTLDSVFPSTKITDKETKEELESPVDAKWTVHETALALPPRGPFSLDSLQALRFSDLLNSALGEWRMRVQLGRDLQDELELLGRLEKKQKEKDERGEGGEGQGDEKDANGDVEMKVEGEEGGETTTGKEEPKDKEGNDEEMGVEEPFQHRNPPPPSHFWQPSWQVFKRPSGHFANSNGEGGEDVEMGVGGVEEEAERRRQQECQDTELSFGFLMGHLPPDQLCVLQDCAHRVVGRFVIELLHQQAIAERRASSSRLTPIAEVHLFDSDRRKSESDVTASVGVGGVGGGNGTGIGLARGGVRGEEGGGAARHSTASGDWSQSVFLDIFLLKDFDVTAGGVRNFRHFAPLYPPPAGEGWVRDAGVDEGEAVGDGEESVAASSGASSAATRFSHLADGGAWGEGEEDGDNEESAEFRKVLPRVPLILRFQMDGENGNLSVRLWPLDTLFDVDRGKRVQGKGKGKGKVSKKGHGKRPKDASWRAEVEKAERSLTEWTKSEAGLLRDFFFRWPGAHKNAVNNFSISAGLNLSKWVNAAIALASSLQLHDIRTALTTPNSPPPFLKDELVLSSVGFTRFLSGRTSLGPTGRHFEVNVDRGDGDVRIRCGWLPEGVLGSLRRGTAGSVATLIRVLPSLKFFALKSEVEKHATARGFLPLPESVAAQLRKDTSVAVRGSGRGTRRERGGRWGASVAELASEVLAERAEAEAEAQRLAREREREIEEAAAKAAAEAAARGDEDMVGASAAAAAKEEDDEKDKDDGTASHFSYNSGAGYNLTTFRRFSVDDDATESATGSVTGQNLAAAAAARGVSRGSSSAEDDEELARLVRPDGAVEEATRQKYTSLGLSLIQSLSRQIDAASATSWISFLIPGRPQLAVSVRLRATPLRLESTRLHVLLPTFSIPKEERPPDLLISLGGFAITHTPVFFDVDVRGDSKGPQGPSQKGKSLRARLISSLLREEKEEGTTAAAGMSGGAAGTTAIVAGGQMSNGGGALRRDERRQDAWKKRMQGRVDGNGQGERGGEGGGEGGSGVGPLLSYFSSLLSVIGRYEFAFSCLWDLSLHSPCFAFPFLVAGASTDELSARRMRDPFVGMKADEERRMRTGLPLFEETERQGGAGAEEGTNVKTVHFQMVSTESLRNHPVYSWLIPAISREVEIDKSGGGMGPSPDRERLRVKLSVDEHGCARLCLDSSDVFFPPFLFQPGVQPTPPIVANRIALAKTAASATAEGGGEKEEGASGSSDAASKNQNAAGAGGQEAEKLYEGTEHPVCVRLGLSDHFALSWKYEVSSLTGIVRGPEKTTGDVFTELPFFLEGVVLPREKSGERKSTGVITSAEMGGAGLWCSCVCLSLVHSKTLFGVRGLLSDFLGLCKMLKSIHEIIGMCTAQGPCLDPVCLLPNKVVLGLSHAWRLSLPPGSQRLLLSCLFRPTALVTEVAAPMDSRLVCLDGTLPFFGAQSSLRRRTRQVFGAFNPDGLMRSVRQTAALRSARPTPSFTATKGRQPGGLLPPVSIWDCECGAGGSGYEAVGGDLGVSEAMRDDLWDDEGEGGDSTGLTHAKNQGEEEEGGLKSMLQRGTMQVGDPDAGQERWRLGALLEDLPGLGETSGLPWAYLSVLGGQFCKVPERDQPHFSPFGILGIEFPGLQDLEWKLSTGRTTLGSVVSSLSASTELTEALRSETDRKAERGGFAPFPDLVHESNSRHLILGRDPACAILLESHPTALWRLRVSDAQPLFLATTRNRHALMAQGRSPFGALEDVSFLVESFCRCTSLLPQEEAGGSSSAAVPPAHPQPNPKAGDVFFWPGTLRQTVVAPLGSLLAAFACWRGVFNEIKRQTMVLGGYLDSATLGSKQAPGRGGALGPQIKWRVCHASYGADSTGAPDARMGGGSASRGVSFCLEICHENEAISEETVEAGGGVGIESAVVSADRLRTCLTGVLQPEEQRGESSSSSSSTMGQRAPAGVGKGKEKSLVQPFETSALRSSLGLQGRFDSLVENAFEDWRGGGSRGDSLLAKAFRWNLQTAREILPQESVEGEHNGGDVCMDGESSSLTGKEGASASGLSLKRGRSSSSSGDPSLPSGGDEKKEGGRAVKKMRETDLDAEGAGKEQEGEKEAQERRDKETNQRKFCPPPAGLVPLHEAAEEKEEDMGGSPDFPASAAEPARLQVPCFFLRLSSEPNLHMIAPFKNFFRRHGHRSPPECLMKLAAVLLADKMAVQEMNALLQMDLEAWQAERDSREAASRDGSRSSASSSSSSSSSKPLVELRTETLHFELKPADDHPHMGDKGLQHKEQRGAGNGRGGGPASSSPQAIPRRTVCGFKVTVRLIIREKMTRPVRQMGYVRGCNPTHFDFSVHVKRVPTERLDDITINDLGAEQWVERLGGKGTEVFNDQFQGDSWKTPLRQLCENFFGGKLTVMELVQTWAKMQEIRDRTQATLQAAGAAEVPPPAVQQTSRKRPAPLNHPGASGDQGPSSASAYSASQSPSPAAHLLPPQRPSSLGHGGGPRGSSPLSMHQAAPGLSPSISPSFCPSPAALSAAAANSQAAMNLALLSHSHAAGTEGMALTPSDVAQFGLPAVGAQQQHTAAHPPQTQARPPATHQQHQSRPHQQAQVRPKQVQQRPPGAPPAGPPAHIPTNGASQHHSHTQAIPHPPPASGAASRLPQRPLGKK</sequence>
<dbReference type="PANTHER" id="PTHR12460">
    <property type="entry name" value="CYCLIN-DEPENDENT KINASE INHIBITOR-RELATED PROTEIN"/>
    <property type="match status" value="1"/>
</dbReference>
<evidence type="ECO:0000259" key="3">
    <source>
        <dbReference type="Pfam" id="PF08638"/>
    </source>
</evidence>
<feature type="compositionally biased region" description="Low complexity" evidence="2">
    <location>
        <begin position="2462"/>
        <end position="2474"/>
    </location>
</feature>
<organism evidence="4">
    <name type="scientific">Chromera velia CCMP2878</name>
    <dbReference type="NCBI Taxonomy" id="1169474"/>
    <lineage>
        <taxon>Eukaryota</taxon>
        <taxon>Sar</taxon>
        <taxon>Alveolata</taxon>
        <taxon>Colpodellida</taxon>
        <taxon>Chromeraceae</taxon>
        <taxon>Chromera</taxon>
    </lineage>
</organism>
<comment type="function">
    <text evidence="1">Component of the Mediator complex, a coactivator involved in the regulated transcription of nearly all RNA polymerase II-dependent genes. Mediator functions as a bridge to convey information from gene-specific regulatory proteins to the basal RNA polymerase II transcription machinery. Mediator is recruited to promoters by direct interactions with regulatory proteins and serves as a scaffold for the assembly of a functional preinitiation complex with RNA polymerase II and the general transcription factors.</text>
</comment>
<keyword evidence="1" id="KW-0539">Nucleus</keyword>
<feature type="region of interest" description="Disordered" evidence="2">
    <location>
        <begin position="1446"/>
        <end position="1477"/>
    </location>
</feature>
<protein>
    <recommendedName>
        <fullName evidence="1">Mediator of RNA polymerase II transcription subunit 14</fullName>
    </recommendedName>
    <alternativeName>
        <fullName evidence="1">Mediator complex subunit 14</fullName>
    </alternativeName>
</protein>
<feature type="compositionally biased region" description="Basic and acidic residues" evidence="2">
    <location>
        <begin position="1216"/>
        <end position="1227"/>
    </location>
</feature>
<feature type="compositionally biased region" description="Low complexity" evidence="2">
    <location>
        <begin position="2687"/>
        <end position="2707"/>
    </location>
</feature>
<dbReference type="VEuPathDB" id="CryptoDB:Cvel_11275"/>
<accession>A0A0G4I639</accession>
<feature type="region of interest" description="Disordered" evidence="2">
    <location>
        <begin position="1031"/>
        <end position="1052"/>
    </location>
</feature>
<feature type="region of interest" description="Disordered" evidence="2">
    <location>
        <begin position="2490"/>
        <end position="2529"/>
    </location>
</feature>
<feature type="region of interest" description="Disordered" evidence="2">
    <location>
        <begin position="2450"/>
        <end position="2477"/>
    </location>
</feature>
<feature type="region of interest" description="Disordered" evidence="2">
    <location>
        <begin position="946"/>
        <end position="989"/>
    </location>
</feature>
<feature type="compositionally biased region" description="Basic and acidic residues" evidence="2">
    <location>
        <begin position="353"/>
        <end position="362"/>
    </location>
</feature>
<feature type="region of interest" description="Disordered" evidence="2">
    <location>
        <begin position="1760"/>
        <end position="1788"/>
    </location>
</feature>
<feature type="region of interest" description="Disordered" evidence="2">
    <location>
        <begin position="2244"/>
        <end position="2351"/>
    </location>
</feature>
<feature type="region of interest" description="Disordered" evidence="2">
    <location>
        <begin position="2794"/>
        <end position="2884"/>
    </location>
</feature>
<feature type="compositionally biased region" description="Basic and acidic residues" evidence="2">
    <location>
        <begin position="2450"/>
        <end position="2461"/>
    </location>
</feature>
<keyword evidence="1" id="KW-0805">Transcription regulation</keyword>
<feature type="region of interest" description="Disordered" evidence="2">
    <location>
        <begin position="2650"/>
        <end position="2739"/>
    </location>
</feature>
<keyword evidence="1" id="KW-0010">Activator</keyword>
<evidence type="ECO:0000256" key="2">
    <source>
        <dbReference type="SAM" id="MobiDB-lite"/>
    </source>
</evidence>
<feature type="compositionally biased region" description="Basic and acidic residues" evidence="2">
    <location>
        <begin position="313"/>
        <end position="345"/>
    </location>
</feature>
<gene>
    <name evidence="4" type="ORF">Cvel_11275</name>
</gene>
<keyword evidence="1" id="KW-0804">Transcription</keyword>
<comment type="similarity">
    <text evidence="1">Belongs to the Mediator complex subunit 14 family.</text>
</comment>
<dbReference type="Pfam" id="PF08638">
    <property type="entry name" value="Med14"/>
    <property type="match status" value="1"/>
</dbReference>
<comment type="subcellular location">
    <subcellularLocation>
        <location evidence="1">Nucleus</location>
    </subcellularLocation>
</comment>
<feature type="compositionally biased region" description="Low complexity" evidence="2">
    <location>
        <begin position="2276"/>
        <end position="2297"/>
    </location>
</feature>
<feature type="region of interest" description="Disordered" evidence="2">
    <location>
        <begin position="2154"/>
        <end position="2186"/>
    </location>
</feature>
<feature type="compositionally biased region" description="Low complexity" evidence="2">
    <location>
        <begin position="2794"/>
        <end position="2836"/>
    </location>
</feature>